<dbReference type="Gene3D" id="3.90.228.10">
    <property type="match status" value="1"/>
</dbReference>
<feature type="region of interest" description="Disordered" evidence="1">
    <location>
        <begin position="34"/>
        <end position="60"/>
    </location>
</feature>
<accession>A0A816B4C7</accession>
<evidence type="ECO:0000256" key="1">
    <source>
        <dbReference type="SAM" id="MobiDB-lite"/>
    </source>
</evidence>
<name>A0A816B4C7_9BILA</name>
<comment type="caution">
    <text evidence="3">The sequence shown here is derived from an EMBL/GenBank/DDBJ whole genome shotgun (WGS) entry which is preliminary data.</text>
</comment>
<dbReference type="Proteomes" id="UP000663834">
    <property type="component" value="Unassembled WGS sequence"/>
</dbReference>
<dbReference type="PANTHER" id="PTHR36649">
    <property type="entry name" value="UBIQUITIN-LIKE DOMAIN-CONTAINING PROTEIN"/>
    <property type="match status" value="1"/>
</dbReference>
<evidence type="ECO:0000313" key="4">
    <source>
        <dbReference type="Proteomes" id="UP000663855"/>
    </source>
</evidence>
<protein>
    <submittedName>
        <fullName evidence="3">Uncharacterized protein</fullName>
    </submittedName>
</protein>
<dbReference type="OrthoDB" id="49113at2759"/>
<dbReference type="SUPFAM" id="SSF56399">
    <property type="entry name" value="ADP-ribosylation"/>
    <property type="match status" value="1"/>
</dbReference>
<dbReference type="EMBL" id="CAJNOW010003432">
    <property type="protein sequence ID" value="CAF1381580.1"/>
    <property type="molecule type" value="Genomic_DNA"/>
</dbReference>
<organism evidence="3 4">
    <name type="scientific">Rotaria magnacalcarata</name>
    <dbReference type="NCBI Taxonomy" id="392030"/>
    <lineage>
        <taxon>Eukaryota</taxon>
        <taxon>Metazoa</taxon>
        <taxon>Spiralia</taxon>
        <taxon>Gnathifera</taxon>
        <taxon>Rotifera</taxon>
        <taxon>Eurotatoria</taxon>
        <taxon>Bdelloidea</taxon>
        <taxon>Philodinida</taxon>
        <taxon>Philodinidae</taxon>
        <taxon>Rotaria</taxon>
    </lineage>
</organism>
<dbReference type="PANTHER" id="PTHR36649:SF28">
    <property type="entry name" value="UBIQUITIN-LIKE DOMAIN-CONTAINING PROTEIN"/>
    <property type="match status" value="1"/>
</dbReference>
<dbReference type="AlphaFoldDB" id="A0A816B4C7"/>
<dbReference type="Proteomes" id="UP000663855">
    <property type="component" value="Unassembled WGS sequence"/>
</dbReference>
<dbReference type="EMBL" id="CAJNOV010017215">
    <property type="protein sequence ID" value="CAF1603991.1"/>
    <property type="molecule type" value="Genomic_DNA"/>
</dbReference>
<evidence type="ECO:0000313" key="3">
    <source>
        <dbReference type="EMBL" id="CAF1603991.1"/>
    </source>
</evidence>
<sequence length="696" mass="79217">MDEDLAFCLGNFIDDQVKVIDDRLNELQNEENAECRRLEQEQSDANSRKPRPKNKGTHHEDQFLVDQFIQDLRDDENVVNNKKPIIDDPVCIATLNAEVSTKVNATANYLNRIRNLARTQSRTTNFVESCNQAITSFRLAQRNENNFTELCSILAESDADTFAHNTQQWWKEKYGNTVGELNRRNQKINPAVTESNFAALSTTSRILDNARKLIAARTVIPVKSQKTEIIRKFVNRLLILDEEDRDKIDPEKLIDELNTSDIEQIAAYTTKWLEKRDEVRNRKQEEDPYDAKIRDAKAEFGRKRIAQEAKKLGLAALLCRLAVGSTNGAQFDQQLKRTINKQKNSSSNSIPVISGDIKRPDSQELPIIIQLDSDKTDVKQWAANTNGIQEKFSGALCQAFKIPKQTIRIDGIEIDAGIINLFVQPPYGQNVVDSLNGTAPDAAARMNAVRKCCQDLNANVESMTLGEFGLKIEDKLMDPRWNKKYAWPNSPPEQGQYWATPIDQGGKPYYCPSGWTRFGVKVAEDEKEFDSRWGNWYLAYHGTRGENASKILISGLRVSTNGCFYGDGIPRVYVSPSIEYCAHPRYAFPWKKASKNGKDRWYQLVFQCRVNPESVQKIGPETLIKNEYKAAVKVDPNFNNNELEWIILGKNNEGFITKDIVCYGLLMRISNSDPVSLTPSAWWKQSYHSDIYKSST</sequence>
<gene>
    <name evidence="3" type="ORF">CJN711_LOCUS35615</name>
    <name evidence="2" type="ORF">KQP761_LOCUS8742</name>
</gene>
<proteinExistence type="predicted"/>
<reference evidence="3" key="1">
    <citation type="submission" date="2021-02" db="EMBL/GenBank/DDBJ databases">
        <authorList>
            <person name="Nowell W R."/>
        </authorList>
    </citation>
    <scope>NUCLEOTIDE SEQUENCE</scope>
</reference>
<evidence type="ECO:0000313" key="2">
    <source>
        <dbReference type="EMBL" id="CAF1381580.1"/>
    </source>
</evidence>